<dbReference type="GO" id="GO:0042834">
    <property type="term" value="F:peptidoglycan binding"/>
    <property type="evidence" value="ECO:0007669"/>
    <property type="project" value="InterPro"/>
</dbReference>
<keyword evidence="7" id="KW-0998">Cell outer membrane</keyword>
<reference evidence="8 9" key="1">
    <citation type="submission" date="2019-08" db="EMBL/GenBank/DDBJ databases">
        <title>Complete genome sequence of Arcobacter acticola.</title>
        <authorList>
            <person name="Miller W."/>
        </authorList>
    </citation>
    <scope>NUCLEOTIDE SEQUENCE [LARGE SCALE GENOMIC DNA]</scope>
    <source>
        <strain evidence="8 9">KCTC 52212</strain>
    </source>
</reference>
<evidence type="ECO:0000256" key="7">
    <source>
        <dbReference type="ARBA" id="ARBA00023237"/>
    </source>
</evidence>
<dbReference type="PANTHER" id="PTHR30026:SF20">
    <property type="entry name" value="OUTER MEMBRANE PROTEIN TOLC"/>
    <property type="match status" value="1"/>
</dbReference>
<evidence type="ECO:0000313" key="9">
    <source>
        <dbReference type="Proteomes" id="UP000503483"/>
    </source>
</evidence>
<keyword evidence="6" id="KW-0472">Membrane</keyword>
<gene>
    <name evidence="8" type="ORF">AACT_0354</name>
</gene>
<evidence type="ECO:0000256" key="4">
    <source>
        <dbReference type="ARBA" id="ARBA00022452"/>
    </source>
</evidence>
<sequence>MDVVLETVSNSALLKASREQVIQSEIKLKDAIAGYYPTFGFESETGRTQSGSNANDKFFKYYNDRNYKFILSQNIYSGGETSNNVKSLEKELNVAKNKYHLVLQEQITKAIKAYFDVVFAYRTVLASENNMKNLNRILEIVTIKYDNGAATIGDLTAIKANVSNAQTALTKVRSKLVESVRYYEYIVGNNYVETLPYEKNFNINVSTFDLLYERGLKRNRTILNYYESIESEKFNLKSKESSFSPKLDFEVSLDNIMDAEDAESREQNFNGLLKLTFNLYNGGRDKNKILSSFSTIRELNFQLDEEKKKLKWNISKLFTSIKSTNESLKSNISEVISLRKMVEAYWDEFNLGQQDLQSLLQGHKQLNAAEIELIKYESGNITDFFTLLGYTGDLLVFFDMDPEHPKFIDFSKSNYTQNIYIDDKFLTEKERLEREDERRKDEELRNSLAGKALKDENINNFIKTFLSADDNFYTIEMATFNNQEDATAFIKSNNLDKNSFAYSTVNNFVLNSKIVHGIYENPDIAKIEMNKLAKANNKKSLTLVKVKDAKQAYNDYIVGLTVKAPPAEIKIVEKINTIEKIKQEKKIEEFQFNEESKLEFINANPESFTINITSFNDKKELEKILIEKPSLYEKSYKFDYFNGTQLIRWNYGVYKTYDEAQRDIQLLGDSGVLYYPTVQKVSKEQGLYNSNILPDKKEPEKKPEFEYIEESSKTEYKKAVPLKDYVQEKPVEIQKQVIAEKPIEVEKPVMAEKTVEIEKSVVKEKSIEDFIKKLDEEKAQEKLANPIERLVEDKIEEKTIPIKKLETKVNEAKEVNPIGEEEMPNKFIDDEVRIIPRKPEFGLDDVKVPTSEVQ</sequence>
<keyword evidence="5" id="KW-0812">Transmembrane</keyword>
<dbReference type="InterPro" id="IPR003423">
    <property type="entry name" value="OMP_efflux"/>
</dbReference>
<dbReference type="Proteomes" id="UP000503483">
    <property type="component" value="Chromosome"/>
</dbReference>
<keyword evidence="4" id="KW-1134">Transmembrane beta strand</keyword>
<proteinExistence type="inferred from homology"/>
<name>A0A6M8EG60_9BACT</name>
<protein>
    <submittedName>
        <fullName evidence="8">Type I secretion system outer membrane protein, TolC family</fullName>
    </submittedName>
</protein>
<dbReference type="InterPro" id="IPR036680">
    <property type="entry name" value="SPOR-like_sf"/>
</dbReference>
<dbReference type="Pfam" id="PF02321">
    <property type="entry name" value="OEP"/>
    <property type="match status" value="1"/>
</dbReference>
<accession>A0A6M8EG60</accession>
<dbReference type="PANTHER" id="PTHR30026">
    <property type="entry name" value="OUTER MEMBRANE PROTEIN TOLC"/>
    <property type="match status" value="1"/>
</dbReference>
<dbReference type="GO" id="GO:0015288">
    <property type="term" value="F:porin activity"/>
    <property type="evidence" value="ECO:0007669"/>
    <property type="project" value="TreeGrafter"/>
</dbReference>
<dbReference type="GO" id="GO:1990281">
    <property type="term" value="C:efflux pump complex"/>
    <property type="evidence" value="ECO:0007669"/>
    <property type="project" value="TreeGrafter"/>
</dbReference>
<dbReference type="AlphaFoldDB" id="A0A6M8EG60"/>
<dbReference type="EMBL" id="CP042652">
    <property type="protein sequence ID" value="QKE27568.1"/>
    <property type="molecule type" value="Genomic_DNA"/>
</dbReference>
<organism evidence="8 9">
    <name type="scientific">Arcobacter acticola</name>
    <dbReference type="NCBI Taxonomy" id="1849015"/>
    <lineage>
        <taxon>Bacteria</taxon>
        <taxon>Pseudomonadati</taxon>
        <taxon>Campylobacterota</taxon>
        <taxon>Epsilonproteobacteria</taxon>
        <taxon>Campylobacterales</taxon>
        <taxon>Arcobacteraceae</taxon>
        <taxon>Arcobacter</taxon>
    </lineage>
</organism>
<dbReference type="KEGG" id="paco:AACT_0354"/>
<dbReference type="InterPro" id="IPR051906">
    <property type="entry name" value="TolC-like"/>
</dbReference>
<evidence type="ECO:0000256" key="6">
    <source>
        <dbReference type="ARBA" id="ARBA00023136"/>
    </source>
</evidence>
<keyword evidence="9" id="KW-1185">Reference proteome</keyword>
<dbReference type="SUPFAM" id="SSF56954">
    <property type="entry name" value="Outer membrane efflux proteins (OEP)"/>
    <property type="match status" value="1"/>
</dbReference>
<evidence type="ECO:0000256" key="3">
    <source>
        <dbReference type="ARBA" id="ARBA00022448"/>
    </source>
</evidence>
<evidence type="ECO:0000256" key="1">
    <source>
        <dbReference type="ARBA" id="ARBA00004442"/>
    </source>
</evidence>
<comment type="subcellular location">
    <subcellularLocation>
        <location evidence="1">Cell outer membrane</location>
    </subcellularLocation>
</comment>
<evidence type="ECO:0000313" key="8">
    <source>
        <dbReference type="EMBL" id="QKE27568.1"/>
    </source>
</evidence>
<evidence type="ECO:0000256" key="5">
    <source>
        <dbReference type="ARBA" id="ARBA00022692"/>
    </source>
</evidence>
<dbReference type="Gene3D" id="1.20.1600.10">
    <property type="entry name" value="Outer membrane efflux proteins (OEP)"/>
    <property type="match status" value="1"/>
</dbReference>
<dbReference type="Gene3D" id="3.30.70.1070">
    <property type="entry name" value="Sporulation related repeat"/>
    <property type="match status" value="2"/>
</dbReference>
<evidence type="ECO:0000256" key="2">
    <source>
        <dbReference type="ARBA" id="ARBA00007613"/>
    </source>
</evidence>
<dbReference type="GO" id="GO:0009279">
    <property type="term" value="C:cell outer membrane"/>
    <property type="evidence" value="ECO:0007669"/>
    <property type="project" value="UniProtKB-SubCell"/>
</dbReference>
<keyword evidence="3" id="KW-0813">Transport</keyword>
<dbReference type="GO" id="GO:0015562">
    <property type="term" value="F:efflux transmembrane transporter activity"/>
    <property type="evidence" value="ECO:0007669"/>
    <property type="project" value="InterPro"/>
</dbReference>
<comment type="similarity">
    <text evidence="2">Belongs to the outer membrane factor (OMF) (TC 1.B.17) family.</text>
</comment>